<dbReference type="InterPro" id="IPR011037">
    <property type="entry name" value="Pyrv_Knase-like_insert_dom_sf"/>
</dbReference>
<dbReference type="InterPro" id="IPR052353">
    <property type="entry name" value="Benzoxazolinone_Detox_Enz"/>
</dbReference>
<organism evidence="2 3">
    <name type="scientific">Novosphingobium kalidii</name>
    <dbReference type="NCBI Taxonomy" id="3230299"/>
    <lineage>
        <taxon>Bacteria</taxon>
        <taxon>Pseudomonadati</taxon>
        <taxon>Pseudomonadota</taxon>
        <taxon>Alphaproteobacteria</taxon>
        <taxon>Sphingomonadales</taxon>
        <taxon>Sphingomonadaceae</taxon>
        <taxon>Novosphingobium</taxon>
    </lineage>
</organism>
<protein>
    <submittedName>
        <fullName evidence="2">MOSC domain-containing protein</fullName>
    </submittedName>
</protein>
<feature type="domain" description="MOSC" evidence="1">
    <location>
        <begin position="27"/>
        <end position="164"/>
    </location>
</feature>
<proteinExistence type="predicted"/>
<dbReference type="SUPFAM" id="SSF50800">
    <property type="entry name" value="PK beta-barrel domain-like"/>
    <property type="match status" value="1"/>
</dbReference>
<accession>A0ABV2D0M2</accession>
<dbReference type="Proteomes" id="UP001548713">
    <property type="component" value="Unassembled WGS sequence"/>
</dbReference>
<dbReference type="PROSITE" id="PS51340">
    <property type="entry name" value="MOSC"/>
    <property type="match status" value="1"/>
</dbReference>
<dbReference type="EMBL" id="JBEWLY010000013">
    <property type="protein sequence ID" value="MET1755406.1"/>
    <property type="molecule type" value="Genomic_DNA"/>
</dbReference>
<evidence type="ECO:0000313" key="3">
    <source>
        <dbReference type="Proteomes" id="UP001548713"/>
    </source>
</evidence>
<comment type="caution">
    <text evidence="2">The sequence shown here is derived from an EMBL/GenBank/DDBJ whole genome shotgun (WGS) entry which is preliminary data.</text>
</comment>
<name>A0ABV2D0M2_9SPHN</name>
<dbReference type="Pfam" id="PF03473">
    <property type="entry name" value="MOSC"/>
    <property type="match status" value="1"/>
</dbReference>
<dbReference type="Gene3D" id="2.40.33.20">
    <property type="entry name" value="PK beta-barrel domain-like"/>
    <property type="match status" value="1"/>
</dbReference>
<keyword evidence="3" id="KW-1185">Reference proteome</keyword>
<dbReference type="RefSeq" id="WP_353983868.1">
    <property type="nucleotide sequence ID" value="NZ_JBEWLY010000013.1"/>
</dbReference>
<reference evidence="2 3" key="1">
    <citation type="submission" date="2024-07" db="EMBL/GenBank/DDBJ databases">
        <title>Novosphingobium kalidii RD2P27.</title>
        <authorList>
            <person name="Sun J.-Q."/>
        </authorList>
    </citation>
    <scope>NUCLEOTIDE SEQUENCE [LARGE SCALE GENOMIC DNA]</scope>
    <source>
        <strain evidence="2 3">RD2P27</strain>
    </source>
</reference>
<dbReference type="PANTHER" id="PTHR30212:SF2">
    <property type="entry name" value="PROTEIN YIIM"/>
    <property type="match status" value="1"/>
</dbReference>
<evidence type="ECO:0000259" key="1">
    <source>
        <dbReference type="PROSITE" id="PS51340"/>
    </source>
</evidence>
<dbReference type="InterPro" id="IPR005302">
    <property type="entry name" value="MoCF_Sase_C"/>
</dbReference>
<dbReference type="PANTHER" id="PTHR30212">
    <property type="entry name" value="PROTEIN YIIM"/>
    <property type="match status" value="1"/>
</dbReference>
<evidence type="ECO:0000313" key="2">
    <source>
        <dbReference type="EMBL" id="MET1755406.1"/>
    </source>
</evidence>
<sequence>MTTPILSINCGKAVPFRGTESSAIAKRPATDPVHVATLGLAGDEQADLSVHGGPEKAIHHYPADHYEWWRQAVGHHPLLSAPGGFGENISTHGLTEDAVCIGDKWRLGSALVEVTQGRQPCWKLDHRFDGAAVMKSMIRSRRSGWYYRVLEEGEVAAGDVMQLVDRPFADWSVARVFGLLIAGDHKQDPQGLDALAAVSALSGAWIRRRAALVGPSG</sequence>
<gene>
    <name evidence="2" type="ORF">ABVV53_08030</name>
</gene>